<sequence>MQKYEDLEDTGMFPQRTLAATTFESLFSSNLNISPPNPPKGDTPLHAPVPRKPLQKPAFNNATISYLQFAVNSCIEPYDSIQQHLPPQFYLPRVYGFLRRFYALFEISMTGYERAITMGLAWDGKMWNCSSLGSVDDIWEELTMEVGVYMQTKAAIVGHGAGLSEKEMQDQLIPLLNRYEPTLRLFAGLQLMQAMLVLVKKNPIVRELFRKADVQIPECFSDVERLLQGGTLDNYY</sequence>
<gene>
    <name evidence="1" type="ORF">BJ508DRAFT_310412</name>
</gene>
<keyword evidence="2" id="KW-1185">Reference proteome</keyword>
<protein>
    <submittedName>
        <fullName evidence="1">Uncharacterized protein</fullName>
    </submittedName>
</protein>
<organism evidence="1 2">
    <name type="scientific">Ascobolus immersus RN42</name>
    <dbReference type="NCBI Taxonomy" id="1160509"/>
    <lineage>
        <taxon>Eukaryota</taxon>
        <taxon>Fungi</taxon>
        <taxon>Dikarya</taxon>
        <taxon>Ascomycota</taxon>
        <taxon>Pezizomycotina</taxon>
        <taxon>Pezizomycetes</taxon>
        <taxon>Pezizales</taxon>
        <taxon>Ascobolaceae</taxon>
        <taxon>Ascobolus</taxon>
    </lineage>
</organism>
<dbReference type="EMBL" id="ML119731">
    <property type="protein sequence ID" value="RPA77131.1"/>
    <property type="molecule type" value="Genomic_DNA"/>
</dbReference>
<dbReference type="AlphaFoldDB" id="A0A3N4HYX2"/>
<reference evidence="1 2" key="1">
    <citation type="journal article" date="2018" name="Nat. Ecol. Evol.">
        <title>Pezizomycetes genomes reveal the molecular basis of ectomycorrhizal truffle lifestyle.</title>
        <authorList>
            <person name="Murat C."/>
            <person name="Payen T."/>
            <person name="Noel B."/>
            <person name="Kuo A."/>
            <person name="Morin E."/>
            <person name="Chen J."/>
            <person name="Kohler A."/>
            <person name="Krizsan K."/>
            <person name="Balestrini R."/>
            <person name="Da Silva C."/>
            <person name="Montanini B."/>
            <person name="Hainaut M."/>
            <person name="Levati E."/>
            <person name="Barry K.W."/>
            <person name="Belfiori B."/>
            <person name="Cichocki N."/>
            <person name="Clum A."/>
            <person name="Dockter R.B."/>
            <person name="Fauchery L."/>
            <person name="Guy J."/>
            <person name="Iotti M."/>
            <person name="Le Tacon F."/>
            <person name="Lindquist E.A."/>
            <person name="Lipzen A."/>
            <person name="Malagnac F."/>
            <person name="Mello A."/>
            <person name="Molinier V."/>
            <person name="Miyauchi S."/>
            <person name="Poulain J."/>
            <person name="Riccioni C."/>
            <person name="Rubini A."/>
            <person name="Sitrit Y."/>
            <person name="Splivallo R."/>
            <person name="Traeger S."/>
            <person name="Wang M."/>
            <person name="Zifcakova L."/>
            <person name="Wipf D."/>
            <person name="Zambonelli A."/>
            <person name="Paolocci F."/>
            <person name="Nowrousian M."/>
            <person name="Ottonello S."/>
            <person name="Baldrian P."/>
            <person name="Spatafora J.W."/>
            <person name="Henrissat B."/>
            <person name="Nagy L.G."/>
            <person name="Aury J.M."/>
            <person name="Wincker P."/>
            <person name="Grigoriev I.V."/>
            <person name="Bonfante P."/>
            <person name="Martin F.M."/>
        </authorList>
    </citation>
    <scope>NUCLEOTIDE SEQUENCE [LARGE SCALE GENOMIC DNA]</scope>
    <source>
        <strain evidence="1 2">RN42</strain>
    </source>
</reference>
<dbReference type="Proteomes" id="UP000275078">
    <property type="component" value="Unassembled WGS sequence"/>
</dbReference>
<proteinExistence type="predicted"/>
<name>A0A3N4HYX2_ASCIM</name>
<evidence type="ECO:0000313" key="1">
    <source>
        <dbReference type="EMBL" id="RPA77131.1"/>
    </source>
</evidence>
<evidence type="ECO:0000313" key="2">
    <source>
        <dbReference type="Proteomes" id="UP000275078"/>
    </source>
</evidence>
<accession>A0A3N4HYX2</accession>